<evidence type="ECO:0000256" key="2">
    <source>
        <dbReference type="ARBA" id="ARBA00022475"/>
    </source>
</evidence>
<feature type="transmembrane region" description="Helical" evidence="6">
    <location>
        <begin position="122"/>
        <end position="142"/>
    </location>
</feature>
<gene>
    <name evidence="7" type="ORF">LV83_01852</name>
</gene>
<dbReference type="InterPro" id="IPR050833">
    <property type="entry name" value="Poly_Biosynth_Transport"/>
</dbReference>
<keyword evidence="4 6" id="KW-1133">Transmembrane helix</keyword>
<accession>A0A327PJW0</accession>
<feature type="transmembrane region" description="Helical" evidence="6">
    <location>
        <begin position="365"/>
        <end position="383"/>
    </location>
</feature>
<keyword evidence="8" id="KW-1185">Reference proteome</keyword>
<dbReference type="RefSeq" id="WP_111611236.1">
    <property type="nucleotide sequence ID" value="NZ_QLLK01000004.1"/>
</dbReference>
<dbReference type="OrthoDB" id="49404at2"/>
<evidence type="ECO:0000256" key="5">
    <source>
        <dbReference type="ARBA" id="ARBA00023136"/>
    </source>
</evidence>
<sequence>MIKNQLLTIFQRYKNSLLFASGTFIVQGINAITLPIFTRLLTQSDYGVLSASNSVQDFSTAIFRLGTQQAVLKQYAEYSENEKRQYLFSVILFSLSWSLILFVFFLFLNFIFGISLFDNVAFFPYLTIAILTASFSTSYALFQSYLRVLNLSRKFILVTVVYVLLSITLSLIFITKYELGALGKLLGGFIPYLLIFCYIFIRSFSKFKIKYWVEAIRFGYPLAISSIIFSLVMIYTFSYLSQNVSLRELGIYHIGRNLGLLIPDFLFQSLILTYQPFIYNKLRENNISSITYQNNFIIIGLLVAILITVIFAKSIILLFTTHEYLESLSLMRIFLFSYFFRILYYFPMIYIFFNNNTFLYTKIELFSLGIFLILIHLLVPEFSIEGIGIAIIIQEFVKLILIIIFSKLRIVQIMNFRKINT</sequence>
<feature type="transmembrane region" description="Helical" evidence="6">
    <location>
        <begin position="222"/>
        <end position="242"/>
    </location>
</feature>
<reference evidence="7 8" key="1">
    <citation type="submission" date="2018-06" db="EMBL/GenBank/DDBJ databases">
        <title>Genomic Encyclopedia of Archaeal and Bacterial Type Strains, Phase II (KMG-II): from individual species to whole genera.</title>
        <authorList>
            <person name="Goeker M."/>
        </authorList>
    </citation>
    <scope>NUCLEOTIDE SEQUENCE [LARGE SCALE GENOMIC DNA]</scope>
    <source>
        <strain evidence="7 8">DSM 23446</strain>
    </source>
</reference>
<keyword evidence="5 6" id="KW-0472">Membrane</keyword>
<feature type="transmembrane region" description="Helical" evidence="6">
    <location>
        <begin position="295"/>
        <end position="319"/>
    </location>
</feature>
<name>A0A327PJW0_9BACT</name>
<keyword evidence="2" id="KW-1003">Cell membrane</keyword>
<dbReference type="EMBL" id="QLLK01000004">
    <property type="protein sequence ID" value="RAI91661.1"/>
    <property type="molecule type" value="Genomic_DNA"/>
</dbReference>
<feature type="transmembrane region" description="Helical" evidence="6">
    <location>
        <begin position="181"/>
        <end position="201"/>
    </location>
</feature>
<evidence type="ECO:0000313" key="7">
    <source>
        <dbReference type="EMBL" id="RAI91661.1"/>
    </source>
</evidence>
<dbReference type="PANTHER" id="PTHR30250">
    <property type="entry name" value="PST FAMILY PREDICTED COLANIC ACID TRANSPORTER"/>
    <property type="match status" value="1"/>
</dbReference>
<feature type="transmembrane region" description="Helical" evidence="6">
    <location>
        <begin position="86"/>
        <end position="116"/>
    </location>
</feature>
<protein>
    <submittedName>
        <fullName evidence="7">O-antigen/teichoic acid export membrane protein</fullName>
    </submittedName>
</protein>
<dbReference type="AlphaFoldDB" id="A0A327PJW0"/>
<comment type="subcellular location">
    <subcellularLocation>
        <location evidence="1">Cell membrane</location>
        <topology evidence="1">Multi-pass membrane protein</topology>
    </subcellularLocation>
</comment>
<proteinExistence type="predicted"/>
<evidence type="ECO:0000256" key="4">
    <source>
        <dbReference type="ARBA" id="ARBA00022989"/>
    </source>
</evidence>
<organism evidence="7 8">
    <name type="scientific">Algoriphagus yeomjeoni</name>
    <dbReference type="NCBI Taxonomy" id="291403"/>
    <lineage>
        <taxon>Bacteria</taxon>
        <taxon>Pseudomonadati</taxon>
        <taxon>Bacteroidota</taxon>
        <taxon>Cytophagia</taxon>
        <taxon>Cytophagales</taxon>
        <taxon>Cyclobacteriaceae</taxon>
        <taxon>Algoriphagus</taxon>
    </lineage>
</organism>
<keyword evidence="3 6" id="KW-0812">Transmembrane</keyword>
<comment type="caution">
    <text evidence="7">The sequence shown here is derived from an EMBL/GenBank/DDBJ whole genome shotgun (WGS) entry which is preliminary data.</text>
</comment>
<feature type="transmembrane region" description="Helical" evidence="6">
    <location>
        <begin position="16"/>
        <end position="37"/>
    </location>
</feature>
<feature type="transmembrane region" description="Helical" evidence="6">
    <location>
        <begin position="154"/>
        <end position="175"/>
    </location>
</feature>
<evidence type="ECO:0000313" key="8">
    <source>
        <dbReference type="Proteomes" id="UP000249610"/>
    </source>
</evidence>
<dbReference type="GO" id="GO:0005886">
    <property type="term" value="C:plasma membrane"/>
    <property type="evidence" value="ECO:0007669"/>
    <property type="project" value="UniProtKB-SubCell"/>
</dbReference>
<dbReference type="InterPro" id="IPR002797">
    <property type="entry name" value="Polysacc_synth"/>
</dbReference>
<evidence type="ECO:0000256" key="6">
    <source>
        <dbReference type="SAM" id="Phobius"/>
    </source>
</evidence>
<dbReference type="Proteomes" id="UP000249610">
    <property type="component" value="Unassembled WGS sequence"/>
</dbReference>
<dbReference type="Pfam" id="PF01943">
    <property type="entry name" value="Polysacc_synt"/>
    <property type="match status" value="1"/>
</dbReference>
<feature type="transmembrane region" description="Helical" evidence="6">
    <location>
        <begin position="331"/>
        <end position="353"/>
    </location>
</feature>
<feature type="transmembrane region" description="Helical" evidence="6">
    <location>
        <begin position="254"/>
        <end position="274"/>
    </location>
</feature>
<evidence type="ECO:0000256" key="3">
    <source>
        <dbReference type="ARBA" id="ARBA00022692"/>
    </source>
</evidence>
<feature type="transmembrane region" description="Helical" evidence="6">
    <location>
        <begin position="389"/>
        <end position="408"/>
    </location>
</feature>
<evidence type="ECO:0000256" key="1">
    <source>
        <dbReference type="ARBA" id="ARBA00004651"/>
    </source>
</evidence>
<dbReference type="PANTHER" id="PTHR30250:SF11">
    <property type="entry name" value="O-ANTIGEN TRANSPORTER-RELATED"/>
    <property type="match status" value="1"/>
</dbReference>